<reference evidence="4" key="1">
    <citation type="submission" date="2017-09" db="EMBL/GenBank/DDBJ databases">
        <authorList>
            <person name="Varghese N."/>
            <person name="Submissions S."/>
        </authorList>
    </citation>
    <scope>NUCLEOTIDE SEQUENCE [LARGE SCALE GENOMIC DNA]</scope>
    <source>
        <strain evidence="4">CGMCC 1.12641</strain>
    </source>
</reference>
<protein>
    <submittedName>
        <fullName evidence="3">Uncaracterized surface protein containing fasciclin (FAS1) repeats</fullName>
    </submittedName>
</protein>
<feature type="signal peptide" evidence="1">
    <location>
        <begin position="1"/>
        <end position="21"/>
    </location>
</feature>
<name>A0A285X582_9FLAO</name>
<evidence type="ECO:0000313" key="3">
    <source>
        <dbReference type="EMBL" id="SOC80156.1"/>
    </source>
</evidence>
<dbReference type="FunFam" id="2.30.180.10:FF:000032">
    <property type="entry name" value="Fasciclin domain-containing protein, putative"/>
    <property type="match status" value="1"/>
</dbReference>
<dbReference type="InterPro" id="IPR050904">
    <property type="entry name" value="Adhesion/Biosynth-related"/>
</dbReference>
<organism evidence="3 4">
    <name type="scientific">Salinimicrobium sediminis</name>
    <dbReference type="NCBI Taxonomy" id="1343891"/>
    <lineage>
        <taxon>Bacteria</taxon>
        <taxon>Pseudomonadati</taxon>
        <taxon>Bacteroidota</taxon>
        <taxon>Flavobacteriia</taxon>
        <taxon>Flavobacteriales</taxon>
        <taxon>Flavobacteriaceae</taxon>
        <taxon>Salinimicrobium</taxon>
    </lineage>
</organism>
<gene>
    <name evidence="3" type="ORF">SAMN06296241_1701</name>
</gene>
<evidence type="ECO:0000313" key="4">
    <source>
        <dbReference type="Proteomes" id="UP000219193"/>
    </source>
</evidence>
<evidence type="ECO:0000259" key="2">
    <source>
        <dbReference type="PROSITE" id="PS50213"/>
    </source>
</evidence>
<keyword evidence="1" id="KW-0732">Signal</keyword>
<accession>A0A285X582</accession>
<proteinExistence type="predicted"/>
<dbReference type="RefSeq" id="WP_097055949.1">
    <property type="nucleotide sequence ID" value="NZ_OCMF01000002.1"/>
</dbReference>
<keyword evidence="4" id="KW-1185">Reference proteome</keyword>
<dbReference type="PANTHER" id="PTHR10900:SF77">
    <property type="entry name" value="FI19380P1"/>
    <property type="match status" value="1"/>
</dbReference>
<dbReference type="SMART" id="SM00554">
    <property type="entry name" value="FAS1"/>
    <property type="match status" value="1"/>
</dbReference>
<feature type="chain" id="PRO_5012222371" evidence="1">
    <location>
        <begin position="22"/>
        <end position="198"/>
    </location>
</feature>
<dbReference type="GO" id="GO:0005615">
    <property type="term" value="C:extracellular space"/>
    <property type="evidence" value="ECO:0007669"/>
    <property type="project" value="TreeGrafter"/>
</dbReference>
<dbReference type="OrthoDB" id="9800666at2"/>
<dbReference type="Proteomes" id="UP000219193">
    <property type="component" value="Unassembled WGS sequence"/>
</dbReference>
<dbReference type="AlphaFoldDB" id="A0A285X582"/>
<feature type="domain" description="FAS1" evidence="2">
    <location>
        <begin position="59"/>
        <end position="194"/>
    </location>
</feature>
<dbReference type="EMBL" id="OCMF01000002">
    <property type="protein sequence ID" value="SOC80156.1"/>
    <property type="molecule type" value="Genomic_DNA"/>
</dbReference>
<sequence>MKTTKPILLVIALGIFALAFTGCKQDTTAEDRTEDTASPVATENVSNQGQAYIEDESDNPNALRIALNSPDHTTLVAAVEAAEVQNALVNVGPLTVFAPTNAAFEKLPEGTVEDLLKPENKGKLAYILKHHVAPSNYPVDMLNKNIEKGRTLYMASGENVEITREGKDIFVGGAKILGTVKASNGWVHVVDAVILPKN</sequence>
<dbReference type="InterPro" id="IPR036378">
    <property type="entry name" value="FAS1_dom_sf"/>
</dbReference>
<dbReference type="SUPFAM" id="SSF82153">
    <property type="entry name" value="FAS1 domain"/>
    <property type="match status" value="1"/>
</dbReference>
<dbReference type="InterPro" id="IPR000782">
    <property type="entry name" value="FAS1_domain"/>
</dbReference>
<evidence type="ECO:0000256" key="1">
    <source>
        <dbReference type="SAM" id="SignalP"/>
    </source>
</evidence>
<dbReference type="Pfam" id="PF02469">
    <property type="entry name" value="Fasciclin"/>
    <property type="match status" value="1"/>
</dbReference>
<dbReference type="PROSITE" id="PS50213">
    <property type="entry name" value="FAS1"/>
    <property type="match status" value="1"/>
</dbReference>
<dbReference type="Gene3D" id="2.30.180.10">
    <property type="entry name" value="FAS1 domain"/>
    <property type="match status" value="1"/>
</dbReference>
<dbReference type="PANTHER" id="PTHR10900">
    <property type="entry name" value="PERIOSTIN-RELATED"/>
    <property type="match status" value="1"/>
</dbReference>
<dbReference type="PROSITE" id="PS51257">
    <property type="entry name" value="PROKAR_LIPOPROTEIN"/>
    <property type="match status" value="1"/>
</dbReference>